<proteinExistence type="predicted"/>
<name>A0A6J6FF06_9ZZZZ</name>
<organism evidence="1">
    <name type="scientific">freshwater metagenome</name>
    <dbReference type="NCBI Taxonomy" id="449393"/>
    <lineage>
        <taxon>unclassified sequences</taxon>
        <taxon>metagenomes</taxon>
        <taxon>ecological metagenomes</taxon>
    </lineage>
</organism>
<protein>
    <submittedName>
        <fullName evidence="1">Unannotated protein</fullName>
    </submittedName>
</protein>
<dbReference type="AlphaFoldDB" id="A0A6J6FF06"/>
<evidence type="ECO:0000313" key="1">
    <source>
        <dbReference type="EMBL" id="CAB4587501.1"/>
    </source>
</evidence>
<gene>
    <name evidence="1" type="ORF">UFOPK1767_00738</name>
</gene>
<sequence>MRSNGSAPTPRQYDPLAVRAFREVVEVVAWFVFGATRKMGFGNGTGQSVIPRLSASEHKQVFVGVTPKGEF</sequence>
<reference evidence="1" key="1">
    <citation type="submission" date="2020-05" db="EMBL/GenBank/DDBJ databases">
        <authorList>
            <person name="Chiriac C."/>
            <person name="Salcher M."/>
            <person name="Ghai R."/>
            <person name="Kavagutti S V."/>
        </authorList>
    </citation>
    <scope>NUCLEOTIDE SEQUENCE</scope>
</reference>
<dbReference type="EMBL" id="CAEZTZ010000095">
    <property type="protein sequence ID" value="CAB4587501.1"/>
    <property type="molecule type" value="Genomic_DNA"/>
</dbReference>
<accession>A0A6J6FF06</accession>